<dbReference type="InterPro" id="IPR001154">
    <property type="entry name" value="TopoII_euk"/>
</dbReference>
<feature type="domain" description="Toprim" evidence="5">
    <location>
        <begin position="1"/>
        <end position="71"/>
    </location>
</feature>
<dbReference type="Gene3D" id="3.40.50.670">
    <property type="match status" value="1"/>
</dbReference>
<dbReference type="InterPro" id="IPR013759">
    <property type="entry name" value="Topo_IIA_B_C"/>
</dbReference>
<evidence type="ECO:0000313" key="8">
    <source>
        <dbReference type="WBParaSite" id="EN70_2197"/>
    </source>
</evidence>
<dbReference type="CDD" id="cd00187">
    <property type="entry name" value="TOP4c"/>
    <property type="match status" value="1"/>
</dbReference>
<dbReference type="InterPro" id="IPR002205">
    <property type="entry name" value="Topo_IIA_dom_A"/>
</dbReference>
<dbReference type="PRINTS" id="PR00418">
    <property type="entry name" value="TPI2FAMILY"/>
</dbReference>
<feature type="compositionally biased region" description="Basic and acidic residues" evidence="4">
    <location>
        <begin position="856"/>
        <end position="874"/>
    </location>
</feature>
<dbReference type="InterPro" id="IPR013757">
    <property type="entry name" value="Topo_IIA_A_a_sf"/>
</dbReference>
<dbReference type="InterPro" id="IPR006171">
    <property type="entry name" value="TOPRIM_dom"/>
</dbReference>
<accession>A0A1I7VG87</accession>
<dbReference type="eggNOG" id="KOG0355">
    <property type="taxonomic scope" value="Eukaryota"/>
</dbReference>
<dbReference type="OrthoDB" id="276498at2759"/>
<evidence type="ECO:0000259" key="5">
    <source>
        <dbReference type="PROSITE" id="PS50880"/>
    </source>
</evidence>
<dbReference type="PROSITE" id="PS52040">
    <property type="entry name" value="TOPO_IIA"/>
    <property type="match status" value="1"/>
</dbReference>
<feature type="compositionally biased region" description="Polar residues" evidence="4">
    <location>
        <begin position="782"/>
        <end position="791"/>
    </location>
</feature>
<dbReference type="GO" id="GO:0003677">
    <property type="term" value="F:DNA binding"/>
    <property type="evidence" value="ECO:0007669"/>
    <property type="project" value="UniProtKB-UniRule"/>
</dbReference>
<dbReference type="Gene3D" id="1.10.268.10">
    <property type="entry name" value="Topoisomerase, domain 3"/>
    <property type="match status" value="1"/>
</dbReference>
<dbReference type="AlphaFoldDB" id="A0A1I7VG87"/>
<dbReference type="SUPFAM" id="SSF56719">
    <property type="entry name" value="Type II DNA topoisomerase"/>
    <property type="match status" value="1"/>
</dbReference>
<feature type="domain" description="Topo IIA-type catalytic" evidence="6">
    <location>
        <begin position="214"/>
        <end position="679"/>
    </location>
</feature>
<dbReference type="FunFam" id="3.30.1490.30:FF:000001">
    <property type="entry name" value="DNA topoisomerase 2"/>
    <property type="match status" value="1"/>
</dbReference>
<evidence type="ECO:0000256" key="4">
    <source>
        <dbReference type="SAM" id="MobiDB-lite"/>
    </source>
</evidence>
<comment type="catalytic activity">
    <reaction evidence="3">
        <text>ATP-dependent breakage, passage and rejoining of double-stranded DNA.</text>
        <dbReference type="EC" id="5.6.2.2"/>
    </reaction>
</comment>
<dbReference type="SMART" id="SM00434">
    <property type="entry name" value="TOP4c"/>
    <property type="match status" value="1"/>
</dbReference>
<evidence type="ECO:0000256" key="3">
    <source>
        <dbReference type="PROSITE-ProRule" id="PRU01384"/>
    </source>
</evidence>
<dbReference type="InParanoid" id="A0A1I7VG87"/>
<feature type="active site" description="O-(5'-phospho-DNA)-tyrosine intermediate" evidence="3">
    <location>
        <position position="304"/>
    </location>
</feature>
<dbReference type="InterPro" id="IPR001241">
    <property type="entry name" value="Topo_IIA"/>
</dbReference>
<feature type="compositionally biased region" description="Basic and acidic residues" evidence="4">
    <location>
        <begin position="765"/>
        <end position="780"/>
    </location>
</feature>
<dbReference type="InterPro" id="IPR013758">
    <property type="entry name" value="Topo_IIA_A/C_ab"/>
</dbReference>
<dbReference type="WBParaSite" id="EN70_2197">
    <property type="protein sequence ID" value="EN70_2197"/>
    <property type="gene ID" value="EN70_2197"/>
</dbReference>
<dbReference type="Pfam" id="PF00521">
    <property type="entry name" value="DNA_topoisoIV"/>
    <property type="match status" value="1"/>
</dbReference>
<dbReference type="GO" id="GO:0005634">
    <property type="term" value="C:nucleus"/>
    <property type="evidence" value="ECO:0007669"/>
    <property type="project" value="TreeGrafter"/>
</dbReference>
<dbReference type="FunFam" id="3.40.50.670:FF:000001">
    <property type="entry name" value="DNA topoisomerase 2"/>
    <property type="match status" value="2"/>
</dbReference>
<dbReference type="InterPro" id="IPR013760">
    <property type="entry name" value="Topo_IIA-like_dom_sf"/>
</dbReference>
<evidence type="ECO:0000256" key="2">
    <source>
        <dbReference type="ARBA" id="ARBA00023125"/>
    </source>
</evidence>
<dbReference type="FunFam" id="3.30.1360.40:FF:000003">
    <property type="entry name" value="DNA topoisomerase 2"/>
    <property type="match status" value="1"/>
</dbReference>
<evidence type="ECO:0000256" key="1">
    <source>
        <dbReference type="ARBA" id="ARBA00011080"/>
    </source>
</evidence>
<dbReference type="FunFam" id="3.90.199.10:FF:000002">
    <property type="entry name" value="DNA topoisomerase 2"/>
    <property type="match status" value="1"/>
</dbReference>
<keyword evidence="3" id="KW-0799">Topoisomerase</keyword>
<dbReference type="Proteomes" id="UP000095285">
    <property type="component" value="Unassembled WGS sequence"/>
</dbReference>
<reference evidence="8" key="2">
    <citation type="submission" date="2016-11" db="UniProtKB">
        <authorList>
            <consortium name="WormBaseParasite"/>
        </authorList>
    </citation>
    <scope>IDENTIFICATION</scope>
</reference>
<dbReference type="GO" id="GO:0000712">
    <property type="term" value="P:resolution of meiotic recombination intermediates"/>
    <property type="evidence" value="ECO:0007669"/>
    <property type="project" value="TreeGrafter"/>
</dbReference>
<dbReference type="GO" id="GO:0006265">
    <property type="term" value="P:DNA topological change"/>
    <property type="evidence" value="ECO:0007669"/>
    <property type="project" value="UniProtKB-UniRule"/>
</dbReference>
<feature type="compositionally biased region" description="Basic and acidic residues" evidence="4">
    <location>
        <begin position="832"/>
        <end position="845"/>
    </location>
</feature>
<comment type="similarity">
    <text evidence="1">Belongs to the type II topoisomerase family.</text>
</comment>
<dbReference type="Pfam" id="PF16898">
    <property type="entry name" value="TOPRIM_C"/>
    <property type="match status" value="1"/>
</dbReference>
<feature type="compositionally biased region" description="Basic and acidic residues" evidence="4">
    <location>
        <begin position="883"/>
        <end position="899"/>
    </location>
</feature>
<dbReference type="GO" id="GO:0000819">
    <property type="term" value="P:sister chromatid segregation"/>
    <property type="evidence" value="ECO:0007669"/>
    <property type="project" value="TreeGrafter"/>
</dbReference>
<reference evidence="7" key="1">
    <citation type="submission" date="2012-04" db="EMBL/GenBank/DDBJ databases">
        <title>The Genome Sequence of Loa loa.</title>
        <authorList>
            <consortium name="The Broad Institute Genome Sequencing Platform"/>
            <consortium name="Broad Institute Genome Sequencing Center for Infectious Disease"/>
            <person name="Nutman T.B."/>
            <person name="Fink D.L."/>
            <person name="Russ C."/>
            <person name="Young S."/>
            <person name="Zeng Q."/>
            <person name="Gargeya S."/>
            <person name="Alvarado L."/>
            <person name="Berlin A."/>
            <person name="Chapman S.B."/>
            <person name="Chen Z."/>
            <person name="Freedman E."/>
            <person name="Gellesch M."/>
            <person name="Goldberg J."/>
            <person name="Griggs A."/>
            <person name="Gujja S."/>
            <person name="Heilman E.R."/>
            <person name="Heiman D."/>
            <person name="Howarth C."/>
            <person name="Mehta T."/>
            <person name="Neiman D."/>
            <person name="Pearson M."/>
            <person name="Roberts A."/>
            <person name="Saif S."/>
            <person name="Shea T."/>
            <person name="Shenoy N."/>
            <person name="Sisk P."/>
            <person name="Stolte C."/>
            <person name="Sykes S."/>
            <person name="White J."/>
            <person name="Yandava C."/>
            <person name="Haas B."/>
            <person name="Henn M.R."/>
            <person name="Nusbaum C."/>
            <person name="Birren B."/>
        </authorList>
    </citation>
    <scope>NUCLEOTIDE SEQUENCE [LARGE SCALE GENOMIC DNA]</scope>
</reference>
<feature type="compositionally biased region" description="Acidic residues" evidence="4">
    <location>
        <begin position="605"/>
        <end position="618"/>
    </location>
</feature>
<dbReference type="STRING" id="7209.A0A1I7VG87"/>
<evidence type="ECO:0000259" key="6">
    <source>
        <dbReference type="PROSITE" id="PS52040"/>
    </source>
</evidence>
<evidence type="ECO:0000313" key="7">
    <source>
        <dbReference type="Proteomes" id="UP000095285"/>
    </source>
</evidence>
<gene>
    <name evidence="8" type="primary">LOAG_05201</name>
</gene>
<feature type="compositionally biased region" description="Basic and acidic residues" evidence="4">
    <location>
        <begin position="792"/>
        <end position="805"/>
    </location>
</feature>
<keyword evidence="7" id="KW-1185">Reference proteome</keyword>
<sequence>MENAEVNALLKIIGLQYRLKYDKDEDMKTLRYGKIMVMADQDQDGSHIKGLVINFIHYNWPALVRRNFVEEFITPIVKATKGKEEISFFSLPEYKEWLNNTENWKTYRIKYYKGLGTSTSKEAKEYFMDMRRHRIQFRYSGEEDDQALDMAFSKKKIEERKIWLTNWMAERRSRREDGLTEEYLYDKDTHVVSFKDFVNKELVLFSNCDNERSIPSLVDGLKPGQRKVLFTCFKRADKKEVKVAQLAGAVGEMSAYHHGEASLMSTIVNLAQDFVGSNNINLLLPIGQFGTRLQGGKDSASPRYIFTQLNPVTKALFPSIDENVLRFLYEENQKIEPEWYCPVIPTVLVNGTEGIGTAWSTKVPCYNPREIVDNMRALIDGKEPKPLIPWYKHFRGTIEQLDDQRFICNGEVAIINNETIEITELPIRTWTQTYKEAVLVPMMDGNDKQPAVITDFKEYHTDTTVKFVVKMSSDKLRASKEEGLHKVFKLQSVINTTSMVLFDPFGYLRRFENVTDICKEFFEIRKKKYIERKSFQEGLLRAQSERLSNQARFILAKIKGEILIENKRKATIVEQLIKMSFKPDPVKKWKEERKKQELMMLGEVAQDEDEEEQEENEEDTHQSKELAAKLSDYDYLVGMAILKLSEEEKDKLLKESETKLSELKLLEEMTWADLWNNDLNCFLTELEKQEAKEQADLDIQIKNAAKKLHSDAGGVSRKKVPIGLVREVLPDPFAERVIPKIDAMKEKYEQKKACEGRGRRRKLPAVKESKREGADMRKFFSQDGNGEQESQSEMKVKQRKTSKDDQSDENDIVEELSVHESSNDSVVALPSYEKKDTNKKNDIKKVRSVQRSVAAEGKKTTKKEAKRERVEKAKNKQSSPVMRMEDFFEPKVGKQDRQQECLNESDLETPDEAGPSGRKELPLRRRARINYNVDKDGDDDDSEEGKTEDVSPVVPKKKRTRKVIESDSDEDYEMQLNSD</sequence>
<feature type="region of interest" description="Disordered" evidence="4">
    <location>
        <begin position="750"/>
        <end position="979"/>
    </location>
</feature>
<protein>
    <submittedName>
        <fullName evidence="8">Toprim domain-containing protein</fullName>
    </submittedName>
</protein>
<dbReference type="PRINTS" id="PR01158">
    <property type="entry name" value="TOPISMRASEII"/>
</dbReference>
<dbReference type="GO" id="GO:0005524">
    <property type="term" value="F:ATP binding"/>
    <property type="evidence" value="ECO:0007669"/>
    <property type="project" value="InterPro"/>
</dbReference>
<keyword evidence="3" id="KW-0413">Isomerase</keyword>
<dbReference type="PANTHER" id="PTHR10169">
    <property type="entry name" value="DNA TOPOISOMERASE/GYRASE"/>
    <property type="match status" value="1"/>
</dbReference>
<name>A0A1I7VG87_LOALO</name>
<keyword evidence="2 3" id="KW-0238">DNA-binding</keyword>
<dbReference type="SMART" id="SM00433">
    <property type="entry name" value="TOP2c"/>
    <property type="match status" value="1"/>
</dbReference>
<dbReference type="PANTHER" id="PTHR10169:SF62">
    <property type="entry name" value="DNA TOPOISOMERASE 2 TOP-2-RELATED"/>
    <property type="match status" value="1"/>
</dbReference>
<dbReference type="GO" id="GO:0003918">
    <property type="term" value="F:DNA topoisomerase type II (double strand cut, ATP-hydrolyzing) activity"/>
    <property type="evidence" value="ECO:0007669"/>
    <property type="project" value="UniProtKB-EC"/>
</dbReference>
<dbReference type="Gene3D" id="3.30.1490.30">
    <property type="match status" value="1"/>
</dbReference>
<dbReference type="PROSITE" id="PS50880">
    <property type="entry name" value="TOPRIM"/>
    <property type="match status" value="1"/>
</dbReference>
<organism evidence="7 8">
    <name type="scientific">Loa loa</name>
    <name type="common">Eye worm</name>
    <name type="synonym">Filaria loa</name>
    <dbReference type="NCBI Taxonomy" id="7209"/>
    <lineage>
        <taxon>Eukaryota</taxon>
        <taxon>Metazoa</taxon>
        <taxon>Ecdysozoa</taxon>
        <taxon>Nematoda</taxon>
        <taxon>Chromadorea</taxon>
        <taxon>Rhabditida</taxon>
        <taxon>Spirurina</taxon>
        <taxon>Spiruromorpha</taxon>
        <taxon>Filarioidea</taxon>
        <taxon>Onchocercidae</taxon>
        <taxon>Loa</taxon>
    </lineage>
</organism>
<dbReference type="Gene3D" id="3.90.199.10">
    <property type="entry name" value="Topoisomerase II, domain 5"/>
    <property type="match status" value="1"/>
</dbReference>
<proteinExistence type="inferred from homology"/>
<dbReference type="InterPro" id="IPR031660">
    <property type="entry name" value="TOPRIM_C"/>
</dbReference>
<feature type="region of interest" description="Disordered" evidence="4">
    <location>
        <begin position="602"/>
        <end position="624"/>
    </location>
</feature>
<dbReference type="Gene3D" id="3.30.1360.40">
    <property type="match status" value="1"/>
</dbReference>
<dbReference type="InterPro" id="IPR050634">
    <property type="entry name" value="DNA_Topoisomerase_II"/>
</dbReference>